<dbReference type="Pfam" id="PF11967">
    <property type="entry name" value="RecO_N"/>
    <property type="match status" value="1"/>
</dbReference>
<dbReference type="EMBL" id="CP049871">
    <property type="protein sequence ID" value="QIL03325.1"/>
    <property type="molecule type" value="Genomic_DNA"/>
</dbReference>
<protein>
    <recommendedName>
        <fullName evidence="2 7">DNA repair protein RecO</fullName>
    </recommendedName>
    <alternativeName>
        <fullName evidence="6 7">Recombination protein O</fullName>
    </alternativeName>
</protein>
<dbReference type="InterPro" id="IPR012340">
    <property type="entry name" value="NA-bd_OB-fold"/>
</dbReference>
<dbReference type="Gene3D" id="1.20.1440.120">
    <property type="entry name" value="Recombination protein O, C-terminal domain"/>
    <property type="match status" value="1"/>
</dbReference>
<feature type="domain" description="DNA replication/recombination mediator RecO N-terminal" evidence="8">
    <location>
        <begin position="1"/>
        <end position="77"/>
    </location>
</feature>
<keyword evidence="4 7" id="KW-0233">DNA recombination</keyword>
<dbReference type="AlphaFoldDB" id="A0A6G7ZQX2"/>
<dbReference type="SUPFAM" id="SSF50249">
    <property type="entry name" value="Nucleic acid-binding proteins"/>
    <property type="match status" value="1"/>
</dbReference>
<evidence type="ECO:0000313" key="10">
    <source>
        <dbReference type="Proteomes" id="UP000502502"/>
    </source>
</evidence>
<dbReference type="Pfam" id="PF02565">
    <property type="entry name" value="RecO_C"/>
    <property type="match status" value="1"/>
</dbReference>
<dbReference type="KEGG" id="ssin:G7078_06135"/>
<dbReference type="HAMAP" id="MF_00201">
    <property type="entry name" value="RecO"/>
    <property type="match status" value="1"/>
</dbReference>
<sequence length="244" mass="26275">MVVVDTEAIVCALRAHGEHGAIVRLFTPDEGLIAGYVRGARGRRMRPILMAGNVVAAEFRSRSEAQLPQVSVELAHSRAAVLAEPLPSEAISWTATLLAIALPERQPYPRLYQLFSGLLDAIEAAPSAKGWAPSLVRFELMLLSELGFGLDLDSCAATGSEEALVAVSPRSGRAVSAAAAEPYRGKLLRLPPFLRDGGTPNWKDVLDGMALSGHFLVRDLLPPSAQPLIEVRDRLVERLKRAAD</sequence>
<dbReference type="NCBIfam" id="TIGR00613">
    <property type="entry name" value="reco"/>
    <property type="match status" value="1"/>
</dbReference>
<reference evidence="9 10" key="1">
    <citation type="submission" date="2020-03" db="EMBL/GenBank/DDBJ databases">
        <title>Sphingomonas sp. nov., isolated from fish.</title>
        <authorList>
            <person name="Hyun D.-W."/>
            <person name="Bae J.-W."/>
        </authorList>
    </citation>
    <scope>NUCLEOTIDE SEQUENCE [LARGE SCALE GENOMIC DNA]</scope>
    <source>
        <strain evidence="9 10">HDW15C</strain>
    </source>
</reference>
<dbReference type="GO" id="GO:0006310">
    <property type="term" value="P:DNA recombination"/>
    <property type="evidence" value="ECO:0007669"/>
    <property type="project" value="UniProtKB-UniRule"/>
</dbReference>
<gene>
    <name evidence="7 9" type="primary">recO</name>
    <name evidence="9" type="ORF">G7078_06135</name>
</gene>
<evidence type="ECO:0000259" key="8">
    <source>
        <dbReference type="Pfam" id="PF11967"/>
    </source>
</evidence>
<evidence type="ECO:0000256" key="3">
    <source>
        <dbReference type="ARBA" id="ARBA00022763"/>
    </source>
</evidence>
<dbReference type="InterPro" id="IPR022572">
    <property type="entry name" value="DNA_rep/recomb_RecO_N"/>
</dbReference>
<accession>A0A6G7ZQX2</accession>
<dbReference type="InterPro" id="IPR042242">
    <property type="entry name" value="RecO_C"/>
</dbReference>
<keyword evidence="10" id="KW-1185">Reference proteome</keyword>
<dbReference type="Proteomes" id="UP000502502">
    <property type="component" value="Chromosome"/>
</dbReference>
<evidence type="ECO:0000256" key="7">
    <source>
        <dbReference type="HAMAP-Rule" id="MF_00201"/>
    </source>
</evidence>
<evidence type="ECO:0000313" key="9">
    <source>
        <dbReference type="EMBL" id="QIL03325.1"/>
    </source>
</evidence>
<dbReference type="GO" id="GO:0006302">
    <property type="term" value="P:double-strand break repair"/>
    <property type="evidence" value="ECO:0007669"/>
    <property type="project" value="TreeGrafter"/>
</dbReference>
<comment type="similarity">
    <text evidence="1 7">Belongs to the RecO family.</text>
</comment>
<dbReference type="RefSeq" id="WP_166096200.1">
    <property type="nucleotide sequence ID" value="NZ_CP049871.1"/>
</dbReference>
<dbReference type="SUPFAM" id="SSF57863">
    <property type="entry name" value="ArfGap/RecO-like zinc finger"/>
    <property type="match status" value="1"/>
</dbReference>
<organism evidence="9 10">
    <name type="scientific">Sphingomonas sinipercae</name>
    <dbReference type="NCBI Taxonomy" id="2714944"/>
    <lineage>
        <taxon>Bacteria</taxon>
        <taxon>Pseudomonadati</taxon>
        <taxon>Pseudomonadota</taxon>
        <taxon>Alphaproteobacteria</taxon>
        <taxon>Sphingomonadales</taxon>
        <taxon>Sphingomonadaceae</taxon>
        <taxon>Sphingomonas</taxon>
    </lineage>
</organism>
<comment type="function">
    <text evidence="7">Involved in DNA repair and RecF pathway recombination.</text>
</comment>
<name>A0A6G7ZQX2_9SPHN</name>
<proteinExistence type="inferred from homology"/>
<dbReference type="PANTHER" id="PTHR33991:SF1">
    <property type="entry name" value="DNA REPAIR PROTEIN RECO"/>
    <property type="match status" value="1"/>
</dbReference>
<evidence type="ECO:0000256" key="6">
    <source>
        <dbReference type="ARBA" id="ARBA00033409"/>
    </source>
</evidence>
<dbReference type="PANTHER" id="PTHR33991">
    <property type="entry name" value="DNA REPAIR PROTEIN RECO"/>
    <property type="match status" value="1"/>
</dbReference>
<dbReference type="GO" id="GO:0043590">
    <property type="term" value="C:bacterial nucleoid"/>
    <property type="evidence" value="ECO:0007669"/>
    <property type="project" value="TreeGrafter"/>
</dbReference>
<evidence type="ECO:0000256" key="1">
    <source>
        <dbReference type="ARBA" id="ARBA00007452"/>
    </source>
</evidence>
<evidence type="ECO:0000256" key="4">
    <source>
        <dbReference type="ARBA" id="ARBA00023172"/>
    </source>
</evidence>
<dbReference type="InterPro" id="IPR003717">
    <property type="entry name" value="RecO"/>
</dbReference>
<keyword evidence="3 7" id="KW-0227">DNA damage</keyword>
<keyword evidence="5 7" id="KW-0234">DNA repair</keyword>
<evidence type="ECO:0000256" key="2">
    <source>
        <dbReference type="ARBA" id="ARBA00021310"/>
    </source>
</evidence>
<dbReference type="Gene3D" id="2.40.50.140">
    <property type="entry name" value="Nucleic acid-binding proteins"/>
    <property type="match status" value="1"/>
</dbReference>
<evidence type="ECO:0000256" key="5">
    <source>
        <dbReference type="ARBA" id="ARBA00023204"/>
    </source>
</evidence>
<dbReference type="InterPro" id="IPR037278">
    <property type="entry name" value="ARFGAP/RecO"/>
</dbReference>